<protein>
    <submittedName>
        <fullName evidence="2">Uncharacterized protein</fullName>
    </submittedName>
</protein>
<accession>A0A0G1TEX0</accession>
<sequence length="65" mass="6786">MTKGDKEAQGCAQTLVLIGLTLIVLGFVGGINEWWGREAMTYVIAGLGALLLVIGCVWSSTGESS</sequence>
<name>A0A0G1TEX0_9BACT</name>
<dbReference type="AlphaFoldDB" id="A0A0G1TEX0"/>
<dbReference type="Proteomes" id="UP000034487">
    <property type="component" value="Unassembled WGS sequence"/>
</dbReference>
<keyword evidence="1" id="KW-1133">Transmembrane helix</keyword>
<reference evidence="2 3" key="1">
    <citation type="journal article" date="2015" name="Nature">
        <title>rRNA introns, odd ribosomes, and small enigmatic genomes across a large radiation of phyla.</title>
        <authorList>
            <person name="Brown C.T."/>
            <person name="Hug L.A."/>
            <person name="Thomas B.C."/>
            <person name="Sharon I."/>
            <person name="Castelle C.J."/>
            <person name="Singh A."/>
            <person name="Wilkins M.J."/>
            <person name="Williams K.H."/>
            <person name="Banfield J.F."/>
        </authorList>
    </citation>
    <scope>NUCLEOTIDE SEQUENCE [LARGE SCALE GENOMIC DNA]</scope>
</reference>
<evidence type="ECO:0000256" key="1">
    <source>
        <dbReference type="SAM" id="Phobius"/>
    </source>
</evidence>
<organism evidence="2 3">
    <name type="scientific">Berkelbacteria bacterium GW2011_GWA2_46_7</name>
    <dbReference type="NCBI Taxonomy" id="1618335"/>
    <lineage>
        <taxon>Bacteria</taxon>
        <taxon>Candidatus Berkelbacteria</taxon>
    </lineage>
</organism>
<dbReference type="EMBL" id="LCMV01000013">
    <property type="protein sequence ID" value="KKU43985.1"/>
    <property type="molecule type" value="Genomic_DNA"/>
</dbReference>
<comment type="caution">
    <text evidence="2">The sequence shown here is derived from an EMBL/GenBank/DDBJ whole genome shotgun (WGS) entry which is preliminary data.</text>
</comment>
<keyword evidence="1" id="KW-0472">Membrane</keyword>
<feature type="transmembrane region" description="Helical" evidence="1">
    <location>
        <begin position="12"/>
        <end position="32"/>
    </location>
</feature>
<gene>
    <name evidence="2" type="ORF">UX60_C0013G0006</name>
</gene>
<keyword evidence="1" id="KW-0812">Transmembrane</keyword>
<feature type="transmembrane region" description="Helical" evidence="1">
    <location>
        <begin position="39"/>
        <end position="60"/>
    </location>
</feature>
<evidence type="ECO:0000313" key="2">
    <source>
        <dbReference type="EMBL" id="KKU43985.1"/>
    </source>
</evidence>
<evidence type="ECO:0000313" key="3">
    <source>
        <dbReference type="Proteomes" id="UP000034487"/>
    </source>
</evidence>
<proteinExistence type="predicted"/>